<dbReference type="EC" id="1.8.4.11" evidence="2"/>
<organism evidence="6">
    <name type="scientific">Attheya septentrionalis</name>
    <dbReference type="NCBI Taxonomy" id="420275"/>
    <lineage>
        <taxon>Eukaryota</taxon>
        <taxon>Sar</taxon>
        <taxon>Stramenopiles</taxon>
        <taxon>Ochrophyta</taxon>
        <taxon>Bacillariophyta</taxon>
        <taxon>Coscinodiscophyceae</taxon>
        <taxon>Chaetocerotophycidae</taxon>
        <taxon>Chaetocerotales</taxon>
        <taxon>Attheyaceae</taxon>
        <taxon>Attheya</taxon>
    </lineage>
</organism>
<dbReference type="SUPFAM" id="SSF55068">
    <property type="entry name" value="Peptide methionine sulfoxide reductase"/>
    <property type="match status" value="1"/>
</dbReference>
<gene>
    <name evidence="6" type="ORF">ASEP1449_LOCUS10984</name>
</gene>
<accession>A0A7S2UIN2</accession>
<evidence type="ECO:0000313" key="6">
    <source>
        <dbReference type="EMBL" id="CAD9819152.1"/>
    </source>
</evidence>
<evidence type="ECO:0000256" key="4">
    <source>
        <dbReference type="ARBA" id="ARBA00030643"/>
    </source>
</evidence>
<evidence type="ECO:0000259" key="5">
    <source>
        <dbReference type="Pfam" id="PF01625"/>
    </source>
</evidence>
<comment type="similarity">
    <text evidence="1">Belongs to the MsrA Met sulfoxide reductase family.</text>
</comment>
<evidence type="ECO:0000256" key="1">
    <source>
        <dbReference type="ARBA" id="ARBA00005591"/>
    </source>
</evidence>
<evidence type="ECO:0000256" key="3">
    <source>
        <dbReference type="ARBA" id="ARBA00023002"/>
    </source>
</evidence>
<protein>
    <recommendedName>
        <fullName evidence="2">peptide-methionine (S)-S-oxide reductase</fullName>
        <ecNumber evidence="2">1.8.4.11</ecNumber>
    </recommendedName>
    <alternativeName>
        <fullName evidence="4">Peptide-methionine (S)-S-oxide reductase</fullName>
    </alternativeName>
</protein>
<keyword evidence="3" id="KW-0560">Oxidoreductase</keyword>
<dbReference type="PANTHER" id="PTHR43774:SF1">
    <property type="entry name" value="PEPTIDE METHIONINE SULFOXIDE REDUCTASE MSRA 2"/>
    <property type="match status" value="1"/>
</dbReference>
<reference evidence="6" key="1">
    <citation type="submission" date="2021-01" db="EMBL/GenBank/DDBJ databases">
        <authorList>
            <person name="Corre E."/>
            <person name="Pelletier E."/>
            <person name="Niang G."/>
            <person name="Scheremetjew M."/>
            <person name="Finn R."/>
            <person name="Kale V."/>
            <person name="Holt S."/>
            <person name="Cochrane G."/>
            <person name="Meng A."/>
            <person name="Brown T."/>
            <person name="Cohen L."/>
        </authorList>
    </citation>
    <scope>NUCLEOTIDE SEQUENCE</scope>
    <source>
        <strain evidence="6">CCMP2084</strain>
    </source>
</reference>
<evidence type="ECO:0000256" key="2">
    <source>
        <dbReference type="ARBA" id="ARBA00012502"/>
    </source>
</evidence>
<dbReference type="Pfam" id="PF01625">
    <property type="entry name" value="PMSR"/>
    <property type="match status" value="1"/>
</dbReference>
<feature type="domain" description="Peptide methionine sulphoxide reductase MsrA" evidence="5">
    <location>
        <begin position="92"/>
        <end position="253"/>
    </location>
</feature>
<proteinExistence type="inferred from homology"/>
<name>A0A7S2UIN2_9STRA</name>
<dbReference type="AlphaFoldDB" id="A0A7S2UIN2"/>
<dbReference type="GO" id="GO:0008113">
    <property type="term" value="F:peptide-methionine (S)-S-oxide reductase activity"/>
    <property type="evidence" value="ECO:0007669"/>
    <property type="project" value="UniProtKB-EC"/>
</dbReference>
<dbReference type="PANTHER" id="PTHR43774">
    <property type="entry name" value="PEPTIDE METHIONINE SULFOXIDE REDUCTASE"/>
    <property type="match status" value="1"/>
</dbReference>
<dbReference type="InterPro" id="IPR036509">
    <property type="entry name" value="Met_Sox_Rdtase_MsrA_sf"/>
</dbReference>
<dbReference type="Gene3D" id="3.30.1060.10">
    <property type="entry name" value="Peptide methionine sulphoxide reductase MsrA"/>
    <property type="match status" value="1"/>
</dbReference>
<sequence length="316" mass="34702">MILVMRKIQRWVQLAVVMVAFLSSVTLAFSVAIPHLSRGRVVIAQHHDSHTPRLQGGSWRLLMSSSPELSEETATSSMEEVMEKEGTPRMEKALLGLGCFWAPQETFSKLYGVESAKCGYVRAIISAEDGADTSNSPSSYVSVCNGDGRTEAVLVEYDTTIISFPEILQQFWQNHDASLLYPTPQKQTQYGSFIWPLNSEQQELALADVERATQSYSNNMNGAIPRTLIANIPKSLETEFIPAESVHQNFWSKLRVKVTIAAIATLVSTSGVTSVDDNITKVGVQLVYLWIIGEAIELAGSAASSYGLNPLSKIKI</sequence>
<dbReference type="InterPro" id="IPR002569">
    <property type="entry name" value="Met_Sox_Rdtase_MsrA_dom"/>
</dbReference>
<dbReference type="EMBL" id="HBHQ01016432">
    <property type="protein sequence ID" value="CAD9819152.1"/>
    <property type="molecule type" value="Transcribed_RNA"/>
</dbReference>